<dbReference type="AlphaFoldDB" id="A0AAD1Z8C9"/>
<dbReference type="PANTHER" id="PTHR48449">
    <property type="entry name" value="DUF1985 DOMAIN-CONTAINING PROTEIN"/>
    <property type="match status" value="1"/>
</dbReference>
<reference evidence="3" key="1">
    <citation type="submission" date="2023-05" db="EMBL/GenBank/DDBJ databases">
        <authorList>
            <person name="Huff M."/>
        </authorList>
    </citation>
    <scope>NUCLEOTIDE SEQUENCE</scope>
</reference>
<gene>
    <name evidence="3" type="ORF">FPE_LOCUS12165</name>
</gene>
<dbReference type="EMBL" id="OU503042">
    <property type="protein sequence ID" value="CAI9764735.1"/>
    <property type="molecule type" value="Genomic_DNA"/>
</dbReference>
<sequence>MKIGKKEEIWFKIGDKRARFGLEEFVLVTSLNAGNDDNVDKTLGAECQIVKEYFKKSMGKITKRDAYNSFLCCKKRKSDKYKLGLIVILAYVLWATEENTFIDLWWLDLVDDLDRFEKYPWGIFHLNTR</sequence>
<evidence type="ECO:0000259" key="2">
    <source>
        <dbReference type="Pfam" id="PF09331"/>
    </source>
</evidence>
<dbReference type="Pfam" id="PF09331">
    <property type="entry name" value="DUF1985"/>
    <property type="match status" value="1"/>
</dbReference>
<evidence type="ECO:0000256" key="1">
    <source>
        <dbReference type="SAM" id="Phobius"/>
    </source>
</evidence>
<proteinExistence type="predicted"/>
<name>A0AAD1Z8C9_9LAMI</name>
<keyword evidence="4" id="KW-1185">Reference proteome</keyword>
<keyword evidence="1" id="KW-0812">Transmembrane</keyword>
<evidence type="ECO:0000313" key="4">
    <source>
        <dbReference type="Proteomes" id="UP000834106"/>
    </source>
</evidence>
<dbReference type="InterPro" id="IPR015410">
    <property type="entry name" value="DUF1985"/>
</dbReference>
<feature type="transmembrane region" description="Helical" evidence="1">
    <location>
        <begin position="83"/>
        <end position="107"/>
    </location>
</feature>
<dbReference type="Proteomes" id="UP000834106">
    <property type="component" value="Chromosome 7"/>
</dbReference>
<protein>
    <recommendedName>
        <fullName evidence="2">DUF1985 domain-containing protein</fullName>
    </recommendedName>
</protein>
<keyword evidence="1" id="KW-1133">Transmembrane helix</keyword>
<accession>A0AAD1Z8C9</accession>
<evidence type="ECO:0000313" key="3">
    <source>
        <dbReference type="EMBL" id="CAI9764735.1"/>
    </source>
</evidence>
<dbReference type="PANTHER" id="PTHR48449:SF1">
    <property type="entry name" value="DUF1985 DOMAIN-CONTAINING PROTEIN"/>
    <property type="match status" value="1"/>
</dbReference>
<keyword evidence="1" id="KW-0472">Membrane</keyword>
<feature type="domain" description="DUF1985" evidence="2">
    <location>
        <begin position="2"/>
        <end position="123"/>
    </location>
</feature>
<organism evidence="3 4">
    <name type="scientific">Fraxinus pennsylvanica</name>
    <dbReference type="NCBI Taxonomy" id="56036"/>
    <lineage>
        <taxon>Eukaryota</taxon>
        <taxon>Viridiplantae</taxon>
        <taxon>Streptophyta</taxon>
        <taxon>Embryophyta</taxon>
        <taxon>Tracheophyta</taxon>
        <taxon>Spermatophyta</taxon>
        <taxon>Magnoliopsida</taxon>
        <taxon>eudicotyledons</taxon>
        <taxon>Gunneridae</taxon>
        <taxon>Pentapetalae</taxon>
        <taxon>asterids</taxon>
        <taxon>lamiids</taxon>
        <taxon>Lamiales</taxon>
        <taxon>Oleaceae</taxon>
        <taxon>Oleeae</taxon>
        <taxon>Fraxinus</taxon>
    </lineage>
</organism>